<organism evidence="8 9">
    <name type="scientific">Chlamydia ibidis 10-1398/6</name>
    <dbReference type="NCBI Taxonomy" id="1046581"/>
    <lineage>
        <taxon>Bacteria</taxon>
        <taxon>Pseudomonadati</taxon>
        <taxon>Chlamydiota</taxon>
        <taxon>Chlamydiia</taxon>
        <taxon>Chlamydiales</taxon>
        <taxon>Chlamydiaceae</taxon>
        <taxon>Chlamydia/Chlamydophila group</taxon>
        <taxon>Chlamydia</taxon>
    </lineage>
</organism>
<keyword evidence="5" id="KW-0239">DNA-directed DNA polymerase</keyword>
<dbReference type="PANTHER" id="PTHR34388:SF1">
    <property type="entry name" value="DNA POLYMERASE III SUBUNIT DELTA"/>
    <property type="match status" value="1"/>
</dbReference>
<dbReference type="EC" id="2.7.7.7" evidence="1"/>
<dbReference type="Proteomes" id="UP000016064">
    <property type="component" value="Unassembled WGS sequence"/>
</dbReference>
<evidence type="ECO:0000256" key="4">
    <source>
        <dbReference type="ARBA" id="ARBA00022705"/>
    </source>
</evidence>
<comment type="catalytic activity">
    <reaction evidence="7">
        <text>DNA(n) + a 2'-deoxyribonucleoside 5'-triphosphate = DNA(n+1) + diphosphate</text>
        <dbReference type="Rhea" id="RHEA:22508"/>
        <dbReference type="Rhea" id="RHEA-COMP:17339"/>
        <dbReference type="Rhea" id="RHEA-COMP:17340"/>
        <dbReference type="ChEBI" id="CHEBI:33019"/>
        <dbReference type="ChEBI" id="CHEBI:61560"/>
        <dbReference type="ChEBI" id="CHEBI:173112"/>
        <dbReference type="EC" id="2.7.7.7"/>
    </reaction>
</comment>
<evidence type="ECO:0000313" key="9">
    <source>
        <dbReference type="Proteomes" id="UP000016064"/>
    </source>
</evidence>
<dbReference type="PANTHER" id="PTHR34388">
    <property type="entry name" value="DNA POLYMERASE III SUBUNIT DELTA"/>
    <property type="match status" value="1"/>
</dbReference>
<gene>
    <name evidence="8" type="ORF">H359_0473</name>
</gene>
<keyword evidence="9" id="KW-1185">Reference proteome</keyword>
<evidence type="ECO:0000256" key="1">
    <source>
        <dbReference type="ARBA" id="ARBA00012417"/>
    </source>
</evidence>
<dbReference type="SUPFAM" id="SSF48019">
    <property type="entry name" value="post-AAA+ oligomerization domain-like"/>
    <property type="match status" value="1"/>
</dbReference>
<dbReference type="InterPro" id="IPR008921">
    <property type="entry name" value="DNA_pol3_clamp-load_cplx_C"/>
</dbReference>
<accession>A0ABN0MZG7</accession>
<comment type="caution">
    <text evidence="8">The sequence shown here is derived from an EMBL/GenBank/DDBJ whole genome shotgun (WGS) entry which is preliminary data.</text>
</comment>
<evidence type="ECO:0000313" key="8">
    <source>
        <dbReference type="EMBL" id="EQM62796.1"/>
    </source>
</evidence>
<dbReference type="InterPro" id="IPR005790">
    <property type="entry name" value="DNA_polIII_delta"/>
</dbReference>
<dbReference type="EMBL" id="APJW01000002">
    <property type="protein sequence ID" value="EQM62796.1"/>
    <property type="molecule type" value="Genomic_DNA"/>
</dbReference>
<reference evidence="8 9" key="1">
    <citation type="submission" date="2013-07" db="EMBL/GenBank/DDBJ databases">
        <title>Isolation of a new Chlamydia species from the feral Sacred Ibis (Threskiornis aethiopicus): Chlamydia ibidis.</title>
        <authorList>
            <person name="Vorimore F."/>
            <person name="Hsia R.-C."/>
            <person name="Huot-Creasy H."/>
            <person name="Bastian S."/>
            <person name="Deruyter L."/>
            <person name="Passet A."/>
            <person name="Sachse K."/>
            <person name="Bavoil P."/>
            <person name="Myers G."/>
            <person name="Laroucau K."/>
        </authorList>
    </citation>
    <scope>NUCLEOTIDE SEQUENCE [LARGE SCALE GENOMIC DNA]</scope>
    <source>
        <strain evidence="8 9">10-1398/6</strain>
    </source>
</reference>
<proteinExistence type="inferred from homology"/>
<keyword evidence="3" id="KW-0548">Nucleotidyltransferase</keyword>
<dbReference type="RefSeq" id="WP_020370030.1">
    <property type="nucleotide sequence ID" value="NZ_APJW01000002.1"/>
</dbReference>
<evidence type="ECO:0000256" key="7">
    <source>
        <dbReference type="ARBA" id="ARBA00049244"/>
    </source>
</evidence>
<sequence>MQEYLTCFQEFSQIYLDKSPPLVLVGSGTEEDREVIPELLISQTYAKFDGSVLTIHDLALKTENYGIFGNREYVVIFQVDKLSSSVKDFLISYSKNPHPHVKILLFTTKSSVFQSLAKQLMRVLALSLYGEWSSDREKRLSTLLSRKAESLGVFCPLSLGAVFLKKFPQAAIHDILGEFHKLLCHIGGKQTLEYADIEKFTEKREQVSLWKFRDALLRRDLLESRDCLHALIHEQGEDPLSLIAFLRSQCLFGLRSLEEGQEDRKFRNFISYGSDRLHQALSNLFYAESIIKNNQQDPIIAVETLIIRMTRS</sequence>
<evidence type="ECO:0000256" key="3">
    <source>
        <dbReference type="ARBA" id="ARBA00022695"/>
    </source>
</evidence>
<comment type="similarity">
    <text evidence="6">Belongs to the DNA polymerase HolA subunit family.</text>
</comment>
<keyword evidence="2" id="KW-0808">Transferase</keyword>
<evidence type="ECO:0000256" key="5">
    <source>
        <dbReference type="ARBA" id="ARBA00022932"/>
    </source>
</evidence>
<evidence type="ECO:0000256" key="6">
    <source>
        <dbReference type="ARBA" id="ARBA00034754"/>
    </source>
</evidence>
<evidence type="ECO:0000256" key="2">
    <source>
        <dbReference type="ARBA" id="ARBA00022679"/>
    </source>
</evidence>
<protein>
    <recommendedName>
        <fullName evidence="1">DNA-directed DNA polymerase</fullName>
        <ecNumber evidence="1">2.7.7.7</ecNumber>
    </recommendedName>
</protein>
<keyword evidence="4" id="KW-0235">DNA replication</keyword>
<name>A0ABN0MZG7_9CHLA</name>